<evidence type="ECO:0000313" key="9">
    <source>
        <dbReference type="EMBL" id="MUH71907.1"/>
    </source>
</evidence>
<dbReference type="GO" id="GO:0030145">
    <property type="term" value="F:manganese ion binding"/>
    <property type="evidence" value="ECO:0007669"/>
    <property type="project" value="InterPro"/>
</dbReference>
<dbReference type="InterPro" id="IPR015797">
    <property type="entry name" value="NUDIX_hydrolase-like_dom_sf"/>
</dbReference>
<protein>
    <submittedName>
        <fullName evidence="9">CoA pyrophosphatase</fullName>
    </submittedName>
</protein>
<keyword evidence="6" id="KW-0460">Magnesium</keyword>
<dbReference type="Proteomes" id="UP000439994">
    <property type="component" value="Unassembled WGS sequence"/>
</dbReference>
<keyword evidence="5" id="KW-0378">Hydrolase</keyword>
<dbReference type="InterPro" id="IPR045121">
    <property type="entry name" value="CoAse"/>
</dbReference>
<dbReference type="PROSITE" id="PS01293">
    <property type="entry name" value="NUDIX_COA"/>
    <property type="match status" value="1"/>
</dbReference>
<dbReference type="EMBL" id="WOCD01000003">
    <property type="protein sequence ID" value="MUH71907.1"/>
    <property type="molecule type" value="Genomic_DNA"/>
</dbReference>
<comment type="cofactor">
    <cofactor evidence="2">
        <name>Mg(2+)</name>
        <dbReference type="ChEBI" id="CHEBI:18420"/>
    </cofactor>
</comment>
<evidence type="ECO:0000256" key="6">
    <source>
        <dbReference type="ARBA" id="ARBA00022842"/>
    </source>
</evidence>
<evidence type="ECO:0000256" key="1">
    <source>
        <dbReference type="ARBA" id="ARBA00001936"/>
    </source>
</evidence>
<dbReference type="InterPro" id="IPR000086">
    <property type="entry name" value="NUDIX_hydrolase_dom"/>
</dbReference>
<evidence type="ECO:0000256" key="5">
    <source>
        <dbReference type="ARBA" id="ARBA00022801"/>
    </source>
</evidence>
<evidence type="ECO:0000256" key="2">
    <source>
        <dbReference type="ARBA" id="ARBA00001946"/>
    </source>
</evidence>
<keyword evidence="7" id="KW-0464">Manganese</keyword>
<dbReference type="PANTHER" id="PTHR12992">
    <property type="entry name" value="NUDIX HYDROLASE"/>
    <property type="match status" value="1"/>
</dbReference>
<dbReference type="OrthoDB" id="9802805at2"/>
<evidence type="ECO:0000259" key="8">
    <source>
        <dbReference type="PROSITE" id="PS51462"/>
    </source>
</evidence>
<feature type="domain" description="Nudix hydrolase" evidence="8">
    <location>
        <begin position="32"/>
        <end position="168"/>
    </location>
</feature>
<dbReference type="PROSITE" id="PS51462">
    <property type="entry name" value="NUDIX"/>
    <property type="match status" value="1"/>
</dbReference>
<accession>A0A6N8F9Z0</accession>
<keyword evidence="4" id="KW-0479">Metal-binding</keyword>
<evidence type="ECO:0000256" key="3">
    <source>
        <dbReference type="ARBA" id="ARBA00006506"/>
    </source>
</evidence>
<dbReference type="SUPFAM" id="SSF55811">
    <property type="entry name" value="Nudix"/>
    <property type="match status" value="1"/>
</dbReference>
<dbReference type="InterPro" id="IPR000059">
    <property type="entry name" value="NUDIX_hydrolase_NudL_CS"/>
</dbReference>
<dbReference type="NCBIfam" id="NF007980">
    <property type="entry name" value="PRK10707.1"/>
    <property type="match status" value="1"/>
</dbReference>
<dbReference type="Gene3D" id="3.90.79.10">
    <property type="entry name" value="Nucleoside Triphosphate Pyrophosphohydrolase"/>
    <property type="match status" value="1"/>
</dbReference>
<keyword evidence="10" id="KW-1185">Reference proteome</keyword>
<dbReference type="RefSeq" id="WP_155695100.1">
    <property type="nucleotide sequence ID" value="NZ_WOCD01000003.1"/>
</dbReference>
<organism evidence="9 10">
    <name type="scientific">Psychrosphaera haliotis</name>
    <dbReference type="NCBI Taxonomy" id="555083"/>
    <lineage>
        <taxon>Bacteria</taxon>
        <taxon>Pseudomonadati</taxon>
        <taxon>Pseudomonadota</taxon>
        <taxon>Gammaproteobacteria</taxon>
        <taxon>Alteromonadales</taxon>
        <taxon>Pseudoalteromonadaceae</taxon>
        <taxon>Psychrosphaera</taxon>
    </lineage>
</organism>
<name>A0A6N8F9Z0_9GAMM</name>
<dbReference type="GO" id="GO:0010945">
    <property type="term" value="F:coenzyme A diphosphatase activity"/>
    <property type="evidence" value="ECO:0007669"/>
    <property type="project" value="InterPro"/>
</dbReference>
<dbReference type="PANTHER" id="PTHR12992:SF11">
    <property type="entry name" value="MITOCHONDRIAL COENZYME A DIPHOSPHATASE NUDT8"/>
    <property type="match status" value="1"/>
</dbReference>
<reference evidence="9 10" key="1">
    <citation type="submission" date="2019-11" db="EMBL/GenBank/DDBJ databases">
        <title>P. haliotis isolates from Z. marina roots.</title>
        <authorList>
            <person name="Cohen M."/>
            <person name="Jospin G."/>
            <person name="Eisen J.A."/>
            <person name="Coil D.A."/>
        </authorList>
    </citation>
    <scope>NUCLEOTIDE SEQUENCE [LARGE SCALE GENOMIC DNA]</scope>
    <source>
        <strain evidence="9 10">UCD-MCMsp1aY</strain>
    </source>
</reference>
<dbReference type="AlphaFoldDB" id="A0A6N8F9Z0"/>
<dbReference type="CDD" id="cd03426">
    <property type="entry name" value="NUDIX_CoAse_Nudt7"/>
    <property type="match status" value="1"/>
</dbReference>
<proteinExistence type="inferred from homology"/>
<evidence type="ECO:0000256" key="7">
    <source>
        <dbReference type="ARBA" id="ARBA00023211"/>
    </source>
</evidence>
<dbReference type="GO" id="GO:0009132">
    <property type="term" value="P:nucleoside diphosphate metabolic process"/>
    <property type="evidence" value="ECO:0007669"/>
    <property type="project" value="InterPro"/>
</dbReference>
<comment type="similarity">
    <text evidence="3">Belongs to the Nudix hydrolase family. PCD1 subfamily.</text>
</comment>
<comment type="cofactor">
    <cofactor evidence="1">
        <name>Mn(2+)</name>
        <dbReference type="ChEBI" id="CHEBI:29035"/>
    </cofactor>
</comment>
<comment type="caution">
    <text evidence="9">The sequence shown here is derived from an EMBL/GenBank/DDBJ whole genome shotgun (WGS) entry which is preliminary data.</text>
</comment>
<evidence type="ECO:0000256" key="4">
    <source>
        <dbReference type="ARBA" id="ARBA00022723"/>
    </source>
</evidence>
<gene>
    <name evidence="9" type="ORF">GNP35_05135</name>
</gene>
<dbReference type="Pfam" id="PF00293">
    <property type="entry name" value="NUDIX"/>
    <property type="match status" value="1"/>
</dbReference>
<dbReference type="GO" id="GO:0000287">
    <property type="term" value="F:magnesium ion binding"/>
    <property type="evidence" value="ECO:0007669"/>
    <property type="project" value="InterPro"/>
</dbReference>
<evidence type="ECO:0000313" key="10">
    <source>
        <dbReference type="Proteomes" id="UP000439994"/>
    </source>
</evidence>
<sequence>MTPTEFASRLCLRPFSDENESDYGRFGPATPLKRAAVLIPVINRESGLHILLTQRANHLRNHPGQISFPGGKHDEVDDTLTDTAIRESEEEIGLNTRKIQPLGWLPELHTVSHFTMSPLVALVDGNQTFVANEDEVSDIFEVPLAYLMARKHQFYLTPEWQGKPSKIHFIRFENKLIWGATAAILQKLIRHIE</sequence>